<keyword evidence="2" id="KW-1003">Cell membrane</keyword>
<keyword evidence="3 6" id="KW-0812">Transmembrane</keyword>
<dbReference type="Pfam" id="PF02706">
    <property type="entry name" value="Wzz"/>
    <property type="match status" value="1"/>
</dbReference>
<evidence type="ECO:0000256" key="5">
    <source>
        <dbReference type="ARBA" id="ARBA00023136"/>
    </source>
</evidence>
<accession>A0ABM7X2L6</accession>
<evidence type="ECO:0000259" key="7">
    <source>
        <dbReference type="Pfam" id="PF02706"/>
    </source>
</evidence>
<gene>
    <name evidence="8" type="ORF">AMOR_50090</name>
</gene>
<evidence type="ECO:0000313" key="8">
    <source>
        <dbReference type="EMBL" id="BDG06013.1"/>
    </source>
</evidence>
<sequence length="455" mass="49819">MERTYTLQDVLAALRRRKGTALLIGAIVLVVGLALALLTPAEYTASSTVQIEPRRLPADFFPAQGVTPFEDRMRTLKHGILARPVLERVVKETDFFPDVHGEEAIEKLRQKIEVRLEGEVPGGPPALLFVVEVRGPDAQKVTKAADLLPRYYEEMTRDVLRSQARSLRETLDAQATGMSKDLAAYEDRILAFKLQHAPELPEMVDTNARAAARAQSLIEMHLAAITDARRRKTELLAAIPEAPSVPGMSEAALDLAERKLQAAEAAYSPDHPDVKRARREYDEALARRDDELGRYRKERLQEHLGRIDAEIGSHESVVGDLSKELASYQKRVEAAPRWGQELAALSRDYDVLKAKYVSTVSRRADAAAAEQLLTVDGDRLFRTVEAPVTPNRPSAPDRGRLLMLALLAATAAGLGAAGAAEWLDGSMRGPEDAGALGVPVLAAIPRIGPRRTHGA</sequence>
<dbReference type="Proteomes" id="UP001162891">
    <property type="component" value="Chromosome"/>
</dbReference>
<dbReference type="PANTHER" id="PTHR32309:SF31">
    <property type="entry name" value="CAPSULAR EXOPOLYSACCHARIDE FAMILY"/>
    <property type="match status" value="1"/>
</dbReference>
<protein>
    <submittedName>
        <fullName evidence="8">Chain-length determining protein</fullName>
    </submittedName>
</protein>
<dbReference type="PANTHER" id="PTHR32309">
    <property type="entry name" value="TYROSINE-PROTEIN KINASE"/>
    <property type="match status" value="1"/>
</dbReference>
<comment type="subcellular location">
    <subcellularLocation>
        <location evidence="1">Cell membrane</location>
        <topology evidence="1">Multi-pass membrane protein</topology>
    </subcellularLocation>
</comment>
<evidence type="ECO:0000256" key="4">
    <source>
        <dbReference type="ARBA" id="ARBA00022989"/>
    </source>
</evidence>
<feature type="transmembrane region" description="Helical" evidence="6">
    <location>
        <begin position="21"/>
        <end position="41"/>
    </location>
</feature>
<keyword evidence="4 6" id="KW-1133">Transmembrane helix</keyword>
<reference evidence="9" key="1">
    <citation type="journal article" date="2022" name="Int. J. Syst. Evol. Microbiol.">
        <title>Anaeromyxobacter oryzae sp. nov., Anaeromyxobacter diazotrophicus sp. nov. and Anaeromyxobacter paludicola sp. nov., isolated from paddy soils.</title>
        <authorList>
            <person name="Itoh H."/>
            <person name="Xu Z."/>
            <person name="Mise K."/>
            <person name="Masuda Y."/>
            <person name="Ushijima N."/>
            <person name="Hayakawa C."/>
            <person name="Shiratori Y."/>
            <person name="Senoo K."/>
        </authorList>
    </citation>
    <scope>NUCLEOTIDE SEQUENCE [LARGE SCALE GENOMIC DNA]</scope>
    <source>
        <strain evidence="9">Red232</strain>
    </source>
</reference>
<evidence type="ECO:0000256" key="1">
    <source>
        <dbReference type="ARBA" id="ARBA00004651"/>
    </source>
</evidence>
<evidence type="ECO:0000313" key="9">
    <source>
        <dbReference type="Proteomes" id="UP001162891"/>
    </source>
</evidence>
<dbReference type="RefSeq" id="WP_248355263.1">
    <property type="nucleotide sequence ID" value="NZ_AP025591.1"/>
</dbReference>
<organism evidence="8 9">
    <name type="scientific">Anaeromyxobacter oryzae</name>
    <dbReference type="NCBI Taxonomy" id="2918170"/>
    <lineage>
        <taxon>Bacteria</taxon>
        <taxon>Pseudomonadati</taxon>
        <taxon>Myxococcota</taxon>
        <taxon>Myxococcia</taxon>
        <taxon>Myxococcales</taxon>
        <taxon>Cystobacterineae</taxon>
        <taxon>Anaeromyxobacteraceae</taxon>
        <taxon>Anaeromyxobacter</taxon>
    </lineage>
</organism>
<dbReference type="InterPro" id="IPR050445">
    <property type="entry name" value="Bact_polysacc_biosynth/exp"/>
</dbReference>
<evidence type="ECO:0000256" key="3">
    <source>
        <dbReference type="ARBA" id="ARBA00022692"/>
    </source>
</evidence>
<dbReference type="InterPro" id="IPR003856">
    <property type="entry name" value="LPS_length_determ_N"/>
</dbReference>
<name>A0ABM7X2L6_9BACT</name>
<dbReference type="EMBL" id="AP025591">
    <property type="protein sequence ID" value="BDG06013.1"/>
    <property type="molecule type" value="Genomic_DNA"/>
</dbReference>
<feature type="domain" description="Polysaccharide chain length determinant N-terminal" evidence="7">
    <location>
        <begin position="6"/>
        <end position="92"/>
    </location>
</feature>
<evidence type="ECO:0000256" key="6">
    <source>
        <dbReference type="SAM" id="Phobius"/>
    </source>
</evidence>
<evidence type="ECO:0000256" key="2">
    <source>
        <dbReference type="ARBA" id="ARBA00022475"/>
    </source>
</evidence>
<keyword evidence="5 6" id="KW-0472">Membrane</keyword>
<keyword evidence="9" id="KW-1185">Reference proteome</keyword>
<proteinExistence type="predicted"/>